<evidence type="ECO:0000313" key="1">
    <source>
        <dbReference type="EMBL" id="TFA99214.1"/>
    </source>
</evidence>
<proteinExistence type="predicted"/>
<evidence type="ECO:0000313" key="2">
    <source>
        <dbReference type="Proteomes" id="UP001642720"/>
    </source>
</evidence>
<reference evidence="1 2" key="1">
    <citation type="submission" date="2018-01" db="EMBL/GenBank/DDBJ databases">
        <title>Genome characterization of the sugarcane-associated fungus Trichoderma ghanense CCMA-1212 and their application in lignocelulose bioconversion.</title>
        <authorList>
            <person name="Steindorff A.S."/>
            <person name="Mendes T.D."/>
            <person name="Vilela E.S.D."/>
            <person name="Rodrigues D.S."/>
            <person name="Formighieri E.F."/>
            <person name="Melo I.S."/>
            <person name="Favaro L.C.L."/>
        </authorList>
    </citation>
    <scope>NUCLEOTIDE SEQUENCE [LARGE SCALE GENOMIC DNA]</scope>
    <source>
        <strain evidence="1 2">CCMA-1212</strain>
    </source>
</reference>
<organism evidence="1 2">
    <name type="scientific">Trichoderma ghanense</name>
    <dbReference type="NCBI Taxonomy" id="65468"/>
    <lineage>
        <taxon>Eukaryota</taxon>
        <taxon>Fungi</taxon>
        <taxon>Dikarya</taxon>
        <taxon>Ascomycota</taxon>
        <taxon>Pezizomycotina</taxon>
        <taxon>Sordariomycetes</taxon>
        <taxon>Hypocreomycetidae</taxon>
        <taxon>Hypocreales</taxon>
        <taxon>Hypocreaceae</taxon>
        <taxon>Trichoderma</taxon>
    </lineage>
</organism>
<gene>
    <name evidence="1" type="ORF">CCMA1212_008928</name>
</gene>
<comment type="caution">
    <text evidence="1">The sequence shown here is derived from an EMBL/GenBank/DDBJ whole genome shotgun (WGS) entry which is preliminary data.</text>
</comment>
<name>A0ABY2GVG8_9HYPO</name>
<dbReference type="GeneID" id="300580480"/>
<dbReference type="EMBL" id="PPTA01000015">
    <property type="protein sequence ID" value="TFA99214.1"/>
    <property type="molecule type" value="Genomic_DNA"/>
</dbReference>
<keyword evidence="2" id="KW-1185">Reference proteome</keyword>
<protein>
    <submittedName>
        <fullName evidence="1">Uncharacterized protein</fullName>
    </submittedName>
</protein>
<accession>A0ABY2GVG8</accession>
<dbReference type="Proteomes" id="UP001642720">
    <property type="component" value="Unassembled WGS sequence"/>
</dbReference>
<dbReference type="RefSeq" id="XP_073555416.1">
    <property type="nucleotide sequence ID" value="XM_073706030.1"/>
</dbReference>
<sequence length="195" mass="22187">MIHVVTKPLDNLRTETRTGREYDIGLVSPDEAGIFDSLSKHHNNKVQGQHLQGESLPHQIAPYKLPSKGALRERDVPPLSLSPFLSASMYISQRCPPTRPVMRRGFFRFRNPFGFDISGLPRSPPDARQPRNRTSQHLFCFHIRVLAGATAANCGEFVSPPTLVLVWSFHPWGNSFHWEHGEYGEHEEAVFVRYC</sequence>